<protein>
    <submittedName>
        <fullName evidence="1">Uncharacterized protein</fullName>
    </submittedName>
</protein>
<comment type="caution">
    <text evidence="1">The sequence shown here is derived from an EMBL/GenBank/DDBJ whole genome shotgun (WGS) entry which is preliminary data.</text>
</comment>
<feature type="non-terminal residue" evidence="1">
    <location>
        <position position="1"/>
    </location>
</feature>
<gene>
    <name evidence="1" type="ORF">F5876DRAFT_84153</name>
</gene>
<evidence type="ECO:0000313" key="1">
    <source>
        <dbReference type="EMBL" id="KAJ3803908.1"/>
    </source>
</evidence>
<dbReference type="Proteomes" id="UP001163835">
    <property type="component" value="Unassembled WGS sequence"/>
</dbReference>
<reference evidence="1" key="1">
    <citation type="submission" date="2022-09" db="EMBL/GenBank/DDBJ databases">
        <title>A Global Phylogenomic Analysis of the Shiitake Genus Lentinula.</title>
        <authorList>
            <consortium name="DOE Joint Genome Institute"/>
            <person name="Sierra-Patev S."/>
            <person name="Min B."/>
            <person name="Naranjo-Ortiz M."/>
            <person name="Looney B."/>
            <person name="Konkel Z."/>
            <person name="Slot J.C."/>
            <person name="Sakamoto Y."/>
            <person name="Steenwyk J.L."/>
            <person name="Rokas A."/>
            <person name="Carro J."/>
            <person name="Camarero S."/>
            <person name="Ferreira P."/>
            <person name="Molpeceres G."/>
            <person name="Ruiz-Duenas F.J."/>
            <person name="Serrano A."/>
            <person name="Henrissat B."/>
            <person name="Drula E."/>
            <person name="Hughes K.W."/>
            <person name="Mata J.L."/>
            <person name="Ishikawa N.K."/>
            <person name="Vargas-Isla R."/>
            <person name="Ushijima S."/>
            <person name="Smith C.A."/>
            <person name="Ahrendt S."/>
            <person name="Andreopoulos W."/>
            <person name="He G."/>
            <person name="Labutti K."/>
            <person name="Lipzen A."/>
            <person name="Ng V."/>
            <person name="Riley R."/>
            <person name="Sandor L."/>
            <person name="Barry K."/>
            <person name="Martinez A.T."/>
            <person name="Xiao Y."/>
            <person name="Gibbons J.G."/>
            <person name="Terashima K."/>
            <person name="Grigoriev I.V."/>
            <person name="Hibbett D.S."/>
        </authorList>
    </citation>
    <scope>NUCLEOTIDE SEQUENCE</scope>
    <source>
        <strain evidence="1">TMI1499</strain>
    </source>
</reference>
<dbReference type="EMBL" id="MU796555">
    <property type="protein sequence ID" value="KAJ3803908.1"/>
    <property type="molecule type" value="Genomic_DNA"/>
</dbReference>
<name>A0ACC1TGW3_9AGAR</name>
<keyword evidence="2" id="KW-1185">Reference proteome</keyword>
<accession>A0ACC1TGW3</accession>
<evidence type="ECO:0000313" key="2">
    <source>
        <dbReference type="Proteomes" id="UP001163835"/>
    </source>
</evidence>
<proteinExistence type="predicted"/>
<sequence>APGVPAPEPRPYSQWFSGTDADVLDNKSKFLLNSLGKGLPVQPYFSSFKEWLWKIFKGLRLGYTLRPLAFSNLPESETDSQAWSLDDDDDEDSKFNYEWTTLNKRVSYAKIRLIMSSFEGQPLETRWVGNPDY</sequence>
<organism evidence="1 2">
    <name type="scientific">Lentinula aff. lateritia</name>
    <dbReference type="NCBI Taxonomy" id="2804960"/>
    <lineage>
        <taxon>Eukaryota</taxon>
        <taxon>Fungi</taxon>
        <taxon>Dikarya</taxon>
        <taxon>Basidiomycota</taxon>
        <taxon>Agaricomycotina</taxon>
        <taxon>Agaricomycetes</taxon>
        <taxon>Agaricomycetidae</taxon>
        <taxon>Agaricales</taxon>
        <taxon>Marasmiineae</taxon>
        <taxon>Omphalotaceae</taxon>
        <taxon>Lentinula</taxon>
    </lineage>
</organism>